<gene>
    <name evidence="1" type="ORF">EVAR_52759_1</name>
</gene>
<protein>
    <submittedName>
        <fullName evidence="1">Uncharacterized protein</fullName>
    </submittedName>
</protein>
<evidence type="ECO:0000313" key="2">
    <source>
        <dbReference type="Proteomes" id="UP000299102"/>
    </source>
</evidence>
<dbReference type="EMBL" id="BGZK01000809">
    <property type="protein sequence ID" value="GBP61271.1"/>
    <property type="molecule type" value="Genomic_DNA"/>
</dbReference>
<evidence type="ECO:0000313" key="1">
    <source>
        <dbReference type="EMBL" id="GBP61271.1"/>
    </source>
</evidence>
<dbReference type="Proteomes" id="UP000299102">
    <property type="component" value="Unassembled WGS sequence"/>
</dbReference>
<organism evidence="1 2">
    <name type="scientific">Eumeta variegata</name>
    <name type="common">Bagworm moth</name>
    <name type="synonym">Eumeta japonica</name>
    <dbReference type="NCBI Taxonomy" id="151549"/>
    <lineage>
        <taxon>Eukaryota</taxon>
        <taxon>Metazoa</taxon>
        <taxon>Ecdysozoa</taxon>
        <taxon>Arthropoda</taxon>
        <taxon>Hexapoda</taxon>
        <taxon>Insecta</taxon>
        <taxon>Pterygota</taxon>
        <taxon>Neoptera</taxon>
        <taxon>Endopterygota</taxon>
        <taxon>Lepidoptera</taxon>
        <taxon>Glossata</taxon>
        <taxon>Ditrysia</taxon>
        <taxon>Tineoidea</taxon>
        <taxon>Psychidae</taxon>
        <taxon>Oiketicinae</taxon>
        <taxon>Eumeta</taxon>
    </lineage>
</organism>
<name>A0A4C1XBJ7_EUMVA</name>
<comment type="caution">
    <text evidence="1">The sequence shown here is derived from an EMBL/GenBank/DDBJ whole genome shotgun (WGS) entry which is preliminary data.</text>
</comment>
<proteinExistence type="predicted"/>
<dbReference type="AlphaFoldDB" id="A0A4C1XBJ7"/>
<sequence>MSEGSVCSFDSCTSIASVARCPAARRRELMIQKATLAAGPALARSSDVRPADRSKTEISRSFCSSIMYSNGTHLRDVTTLCRRYAIGTYARAPLVDVRCVR</sequence>
<reference evidence="1 2" key="1">
    <citation type="journal article" date="2019" name="Commun. Biol.">
        <title>The bagworm genome reveals a unique fibroin gene that provides high tensile strength.</title>
        <authorList>
            <person name="Kono N."/>
            <person name="Nakamura H."/>
            <person name="Ohtoshi R."/>
            <person name="Tomita M."/>
            <person name="Numata K."/>
            <person name="Arakawa K."/>
        </authorList>
    </citation>
    <scope>NUCLEOTIDE SEQUENCE [LARGE SCALE GENOMIC DNA]</scope>
</reference>
<accession>A0A4C1XBJ7</accession>
<keyword evidence="2" id="KW-1185">Reference proteome</keyword>